<evidence type="ECO:0000256" key="3">
    <source>
        <dbReference type="ARBA" id="ARBA00023002"/>
    </source>
</evidence>
<dbReference type="SUPFAM" id="SSF50129">
    <property type="entry name" value="GroES-like"/>
    <property type="match status" value="1"/>
</dbReference>
<proteinExistence type="inferred from homology"/>
<keyword evidence="3" id="KW-0560">Oxidoreductase</keyword>
<dbReference type="Proteomes" id="UP001310890">
    <property type="component" value="Unassembled WGS sequence"/>
</dbReference>
<dbReference type="EMBL" id="JAVRRL010000002">
    <property type="protein sequence ID" value="KAK5118383.1"/>
    <property type="molecule type" value="Genomic_DNA"/>
</dbReference>
<dbReference type="InterPro" id="IPR013154">
    <property type="entry name" value="ADH-like_N"/>
</dbReference>
<feature type="domain" description="Alcohol dehydrogenase-like N-terminal" evidence="4">
    <location>
        <begin position="28"/>
        <end position="128"/>
    </location>
</feature>
<dbReference type="Pfam" id="PF08240">
    <property type="entry name" value="ADH_N"/>
    <property type="match status" value="1"/>
</dbReference>
<evidence type="ECO:0000313" key="5">
    <source>
        <dbReference type="EMBL" id="KAK5118383.1"/>
    </source>
</evidence>
<dbReference type="GO" id="GO:0016651">
    <property type="term" value="F:oxidoreductase activity, acting on NAD(P)H"/>
    <property type="evidence" value="ECO:0007669"/>
    <property type="project" value="InterPro"/>
</dbReference>
<comment type="caution">
    <text evidence="5">The sequence shown here is derived from an EMBL/GenBank/DDBJ whole genome shotgun (WGS) entry which is preliminary data.</text>
</comment>
<dbReference type="AlphaFoldDB" id="A0AAN7TXV1"/>
<dbReference type="PANTHER" id="PTHR45348:SF7">
    <property type="entry name" value="ZINC BINDING OXIDOREDUCTASE, PUTATIVE-RELATED"/>
    <property type="match status" value="1"/>
</dbReference>
<sequence length="146" mass="15133">MSTKHALLLNAKIGTAAFRDSIPIPIPGQGEVLVKVQDIALNPIDPLYVAHPPGTTGRIIGSDFAGTIAAFGPSALNLITTPNHVTVNLQIGDIVAGFLQGACSVNPRAGAFAEYSIVNFDLVWRVPDEVAVEAAAGVNLCAFTDA</sequence>
<accession>A0AAN7TXV1</accession>
<gene>
    <name evidence="5" type="ORF">LTR62_002897</name>
</gene>
<protein>
    <recommendedName>
        <fullName evidence="4">Alcohol dehydrogenase-like N-terminal domain-containing protein</fullName>
    </recommendedName>
</protein>
<comment type="similarity">
    <text evidence="1">Belongs to the zinc-containing alcohol dehydrogenase family.</text>
</comment>
<organism evidence="5 6">
    <name type="scientific">Meristemomyces frigidus</name>
    <dbReference type="NCBI Taxonomy" id="1508187"/>
    <lineage>
        <taxon>Eukaryota</taxon>
        <taxon>Fungi</taxon>
        <taxon>Dikarya</taxon>
        <taxon>Ascomycota</taxon>
        <taxon>Pezizomycotina</taxon>
        <taxon>Dothideomycetes</taxon>
        <taxon>Dothideomycetidae</taxon>
        <taxon>Mycosphaerellales</taxon>
        <taxon>Teratosphaeriaceae</taxon>
        <taxon>Meristemomyces</taxon>
    </lineage>
</organism>
<reference evidence="5" key="1">
    <citation type="submission" date="2023-08" db="EMBL/GenBank/DDBJ databases">
        <title>Black Yeasts Isolated from many extreme environments.</title>
        <authorList>
            <person name="Coleine C."/>
            <person name="Stajich J.E."/>
            <person name="Selbmann L."/>
        </authorList>
    </citation>
    <scope>NUCLEOTIDE SEQUENCE</scope>
    <source>
        <strain evidence="5">CCFEE 5401</strain>
    </source>
</reference>
<name>A0AAN7TXV1_9PEZI</name>
<dbReference type="Gene3D" id="3.90.180.10">
    <property type="entry name" value="Medium-chain alcohol dehydrogenases, catalytic domain"/>
    <property type="match status" value="1"/>
</dbReference>
<dbReference type="InterPro" id="IPR047122">
    <property type="entry name" value="Trans-enoyl_RdTase-like"/>
</dbReference>
<dbReference type="PANTHER" id="PTHR45348">
    <property type="entry name" value="HYPOTHETICAL OXIDOREDUCTASE (EUROFUNG)"/>
    <property type="match status" value="1"/>
</dbReference>
<evidence type="ECO:0000256" key="2">
    <source>
        <dbReference type="ARBA" id="ARBA00011245"/>
    </source>
</evidence>
<evidence type="ECO:0000256" key="1">
    <source>
        <dbReference type="ARBA" id="ARBA00008072"/>
    </source>
</evidence>
<comment type="subunit">
    <text evidence="2">Monomer.</text>
</comment>
<evidence type="ECO:0000313" key="6">
    <source>
        <dbReference type="Proteomes" id="UP001310890"/>
    </source>
</evidence>
<dbReference type="InterPro" id="IPR011032">
    <property type="entry name" value="GroES-like_sf"/>
</dbReference>
<evidence type="ECO:0000259" key="4">
    <source>
        <dbReference type="Pfam" id="PF08240"/>
    </source>
</evidence>